<evidence type="ECO:0000313" key="2">
    <source>
        <dbReference type="EMBL" id="TEB20840.1"/>
    </source>
</evidence>
<feature type="region of interest" description="Disordered" evidence="1">
    <location>
        <begin position="1"/>
        <end position="22"/>
    </location>
</feature>
<comment type="caution">
    <text evidence="2">The sequence shown here is derived from an EMBL/GenBank/DDBJ whole genome shotgun (WGS) entry which is preliminary data.</text>
</comment>
<accession>A0A4Y7SG28</accession>
<evidence type="ECO:0000256" key="1">
    <source>
        <dbReference type="SAM" id="MobiDB-lite"/>
    </source>
</evidence>
<evidence type="ECO:0000313" key="3">
    <source>
        <dbReference type="Proteomes" id="UP000298030"/>
    </source>
</evidence>
<name>A0A4Y7SG28_COPMI</name>
<feature type="compositionally biased region" description="Polar residues" evidence="1">
    <location>
        <begin position="11"/>
        <end position="20"/>
    </location>
</feature>
<organism evidence="2 3">
    <name type="scientific">Coprinellus micaceus</name>
    <name type="common">Glistening ink-cap mushroom</name>
    <name type="synonym">Coprinus micaceus</name>
    <dbReference type="NCBI Taxonomy" id="71717"/>
    <lineage>
        <taxon>Eukaryota</taxon>
        <taxon>Fungi</taxon>
        <taxon>Dikarya</taxon>
        <taxon>Basidiomycota</taxon>
        <taxon>Agaricomycotina</taxon>
        <taxon>Agaricomycetes</taxon>
        <taxon>Agaricomycetidae</taxon>
        <taxon>Agaricales</taxon>
        <taxon>Agaricineae</taxon>
        <taxon>Psathyrellaceae</taxon>
        <taxon>Coprinellus</taxon>
    </lineage>
</organism>
<gene>
    <name evidence="2" type="ORF">FA13DRAFT_199972</name>
</gene>
<dbReference type="AlphaFoldDB" id="A0A4Y7SG28"/>
<keyword evidence="3" id="KW-1185">Reference proteome</keyword>
<sequence length="172" mass="18971">MSVPSDRSESTARTMASGTSLRAKHKRRCSTCDHPVPVGASYFSSRARLDSWKHVLNTHSHCHSLLQDPTHPDRPFERVCVCVCVFFQGQFKATTGHQPPSSVCHGEKPHRKTPAGSEPCVTRGDCPTQLTLSRYLSQGKPHGRGRFRGVCLAQPLHLRYQGSIATTVLLSP</sequence>
<feature type="region of interest" description="Disordered" evidence="1">
    <location>
        <begin position="97"/>
        <end position="119"/>
    </location>
</feature>
<dbReference type="EMBL" id="QPFP01000130">
    <property type="protein sequence ID" value="TEB20840.1"/>
    <property type="molecule type" value="Genomic_DNA"/>
</dbReference>
<feature type="compositionally biased region" description="Basic and acidic residues" evidence="1">
    <location>
        <begin position="1"/>
        <end position="10"/>
    </location>
</feature>
<protein>
    <submittedName>
        <fullName evidence="2">Uncharacterized protein</fullName>
    </submittedName>
</protein>
<reference evidence="2 3" key="1">
    <citation type="journal article" date="2019" name="Nat. Ecol. Evol.">
        <title>Megaphylogeny resolves global patterns of mushroom evolution.</title>
        <authorList>
            <person name="Varga T."/>
            <person name="Krizsan K."/>
            <person name="Foldi C."/>
            <person name="Dima B."/>
            <person name="Sanchez-Garcia M."/>
            <person name="Sanchez-Ramirez S."/>
            <person name="Szollosi G.J."/>
            <person name="Szarkandi J.G."/>
            <person name="Papp V."/>
            <person name="Albert L."/>
            <person name="Andreopoulos W."/>
            <person name="Angelini C."/>
            <person name="Antonin V."/>
            <person name="Barry K.W."/>
            <person name="Bougher N.L."/>
            <person name="Buchanan P."/>
            <person name="Buyck B."/>
            <person name="Bense V."/>
            <person name="Catcheside P."/>
            <person name="Chovatia M."/>
            <person name="Cooper J."/>
            <person name="Damon W."/>
            <person name="Desjardin D."/>
            <person name="Finy P."/>
            <person name="Geml J."/>
            <person name="Haridas S."/>
            <person name="Hughes K."/>
            <person name="Justo A."/>
            <person name="Karasinski D."/>
            <person name="Kautmanova I."/>
            <person name="Kiss B."/>
            <person name="Kocsube S."/>
            <person name="Kotiranta H."/>
            <person name="LaButti K.M."/>
            <person name="Lechner B.E."/>
            <person name="Liimatainen K."/>
            <person name="Lipzen A."/>
            <person name="Lukacs Z."/>
            <person name="Mihaltcheva S."/>
            <person name="Morgado L.N."/>
            <person name="Niskanen T."/>
            <person name="Noordeloos M.E."/>
            <person name="Ohm R.A."/>
            <person name="Ortiz-Santana B."/>
            <person name="Ovrebo C."/>
            <person name="Racz N."/>
            <person name="Riley R."/>
            <person name="Savchenko A."/>
            <person name="Shiryaev A."/>
            <person name="Soop K."/>
            <person name="Spirin V."/>
            <person name="Szebenyi C."/>
            <person name="Tomsovsky M."/>
            <person name="Tulloss R.E."/>
            <person name="Uehling J."/>
            <person name="Grigoriev I.V."/>
            <person name="Vagvolgyi C."/>
            <person name="Papp T."/>
            <person name="Martin F.M."/>
            <person name="Miettinen O."/>
            <person name="Hibbett D.S."/>
            <person name="Nagy L.G."/>
        </authorList>
    </citation>
    <scope>NUCLEOTIDE SEQUENCE [LARGE SCALE GENOMIC DNA]</scope>
    <source>
        <strain evidence="2 3">FP101781</strain>
    </source>
</reference>
<proteinExistence type="predicted"/>
<dbReference type="Proteomes" id="UP000298030">
    <property type="component" value="Unassembled WGS sequence"/>
</dbReference>